<evidence type="ECO:0000256" key="1">
    <source>
        <dbReference type="ARBA" id="ARBA00004370"/>
    </source>
</evidence>
<evidence type="ECO:0000313" key="8">
    <source>
        <dbReference type="EMBL" id="ADH60441.1"/>
    </source>
</evidence>
<evidence type="ECO:0000256" key="6">
    <source>
        <dbReference type="ARBA" id="ARBA00023310"/>
    </source>
</evidence>
<comment type="function">
    <text evidence="7">This protein is part of the stalk that links CF(0) to CF(1). It either transmits conformational changes from CF(0) to CF(1) or is implicated in proton conduction.</text>
</comment>
<dbReference type="NCBIfam" id="NF004402">
    <property type="entry name" value="PRK05758.2-2"/>
    <property type="match status" value="1"/>
</dbReference>
<dbReference type="Pfam" id="PF00213">
    <property type="entry name" value="OSCP"/>
    <property type="match status" value="1"/>
</dbReference>
<keyword evidence="3 7" id="KW-0375">Hydrogen ion transport</keyword>
<evidence type="ECO:0000256" key="7">
    <source>
        <dbReference type="HAMAP-Rule" id="MF_01416"/>
    </source>
</evidence>
<dbReference type="PRINTS" id="PR00125">
    <property type="entry name" value="ATPASEDELTA"/>
</dbReference>
<reference evidence="8 9" key="1">
    <citation type="submission" date="2010-05" db="EMBL/GenBank/DDBJ databases">
        <title>Complete sequence of Thermoanaerobacter mathranii subsp. mathranii mathranii str. A3.</title>
        <authorList>
            <consortium name="US DOE Joint Genome Institute"/>
            <person name="Lucas S."/>
            <person name="Copeland A."/>
            <person name="Lapidus A."/>
            <person name="Cheng J.-F."/>
            <person name="Bruce D."/>
            <person name="Goodwin L."/>
            <person name="Pitluck S."/>
            <person name="Held B."/>
            <person name="Detter J.C."/>
            <person name="Han C."/>
            <person name="Tapia R."/>
            <person name="Land M."/>
            <person name="Hauser L."/>
            <person name="Kyrpides N."/>
            <person name="Mikhailova N."/>
            <person name="Zhou J."/>
            <person name="Hemme C."/>
            <person name="Woyke T."/>
        </authorList>
    </citation>
    <scope>NUCLEOTIDE SEQUENCE [LARGE SCALE GENOMIC DNA]</scope>
    <source>
        <strain evidence="8 9">A3</strain>
    </source>
</reference>
<comment type="subunit">
    <text evidence="7">F-type ATPases have 2 components, F(1) - the catalytic core - and F(0) - the membrane proton channel. F(1) has five subunits: alpha(3), beta(3), gamma(1), delta(1), epsilon(1). F(0) has three main subunits: a(1), b(2) and c(10-14). The alpha and beta chains form an alternating ring which encloses part of the gamma chain. F(1) is attached to F(0) by a central stalk formed by the gamma and epsilon chains, while a peripheral stalk is formed by the delta and b chains.</text>
</comment>
<evidence type="ECO:0000256" key="4">
    <source>
        <dbReference type="ARBA" id="ARBA00023065"/>
    </source>
</evidence>
<organism evidence="8 9">
    <name type="scientific">Thermoanaerobacter mathranii subsp. mathranii (strain DSM 11426 / CCUG 53645 / CIP 108742 / A3)</name>
    <dbReference type="NCBI Taxonomy" id="583358"/>
    <lineage>
        <taxon>Bacteria</taxon>
        <taxon>Bacillati</taxon>
        <taxon>Bacillota</taxon>
        <taxon>Clostridia</taxon>
        <taxon>Thermoanaerobacterales</taxon>
        <taxon>Thermoanaerobacteraceae</taxon>
        <taxon>Thermoanaerobacter</taxon>
    </lineage>
</organism>
<comment type="similarity">
    <text evidence="7">Belongs to the ATPase delta chain family.</text>
</comment>
<sequence>MAQVIAKRYAYALFNVAKEQNKLKEYRDELMKVMEILQIDKVKQIFNNKSIDKTKKIKFVEQILKDFDREIVNFIKVIISKQRENMIGEIIDQFTSLYKDYFNIVDVKVISAHPLSKDVLQRLKERLEKKLSKSVNIEPLVDKNILGGLKLIIGNTVIDGSIKARLNALLKNIKQAV</sequence>
<comment type="function">
    <text evidence="7">F(1)F(0) ATP synthase produces ATP from ADP in the presence of a proton or sodium gradient. F-type ATPases consist of two structural domains, F(1) containing the extramembraneous catalytic core and F(0) containing the membrane proton channel, linked together by a central stalk and a peripheral stalk. During catalysis, ATP synthesis in the catalytic domain of F(1) is coupled via a rotary mechanism of the central stalk subunits to proton translocation.</text>
</comment>
<gene>
    <name evidence="7" type="primary">atpH</name>
    <name evidence="8" type="ordered locus">Tmath_0694</name>
</gene>
<evidence type="ECO:0000256" key="2">
    <source>
        <dbReference type="ARBA" id="ARBA00022448"/>
    </source>
</evidence>
<keyword evidence="7" id="KW-0139">CF(1)</keyword>
<evidence type="ECO:0000256" key="5">
    <source>
        <dbReference type="ARBA" id="ARBA00023136"/>
    </source>
</evidence>
<keyword evidence="4 7" id="KW-0406">Ion transport</keyword>
<evidence type="ECO:0000313" key="9">
    <source>
        <dbReference type="Proteomes" id="UP000002064"/>
    </source>
</evidence>
<dbReference type="SUPFAM" id="SSF47928">
    <property type="entry name" value="N-terminal domain of the delta subunit of the F1F0-ATP synthase"/>
    <property type="match status" value="1"/>
</dbReference>
<keyword evidence="2 7" id="KW-0813">Transport</keyword>
<dbReference type="Gene3D" id="1.10.520.20">
    <property type="entry name" value="N-terminal domain of the delta subunit of the F1F0-ATP synthase"/>
    <property type="match status" value="1"/>
</dbReference>
<dbReference type="Proteomes" id="UP000002064">
    <property type="component" value="Chromosome"/>
</dbReference>
<evidence type="ECO:0000256" key="3">
    <source>
        <dbReference type="ARBA" id="ARBA00022781"/>
    </source>
</evidence>
<name>A0ABN3Z2H5_THEM3</name>
<keyword evidence="9" id="KW-1185">Reference proteome</keyword>
<dbReference type="NCBIfam" id="TIGR01145">
    <property type="entry name" value="ATP_synt_delta"/>
    <property type="match status" value="1"/>
</dbReference>
<keyword evidence="6 7" id="KW-0066">ATP synthesis</keyword>
<dbReference type="PANTHER" id="PTHR11910">
    <property type="entry name" value="ATP SYNTHASE DELTA CHAIN"/>
    <property type="match status" value="1"/>
</dbReference>
<keyword evidence="7" id="KW-1003">Cell membrane</keyword>
<comment type="subcellular location">
    <subcellularLocation>
        <location evidence="7">Cell membrane</location>
        <topology evidence="7">Peripheral membrane protein</topology>
    </subcellularLocation>
    <subcellularLocation>
        <location evidence="1">Membrane</location>
    </subcellularLocation>
</comment>
<dbReference type="InterPro" id="IPR000711">
    <property type="entry name" value="ATPase_OSCP/dsu"/>
</dbReference>
<protein>
    <recommendedName>
        <fullName evidence="7">ATP synthase subunit delta</fullName>
    </recommendedName>
    <alternativeName>
        <fullName evidence="7">ATP synthase F(1) sector subunit delta</fullName>
    </alternativeName>
    <alternativeName>
        <fullName evidence="7">F-type ATPase subunit delta</fullName>
        <shortName evidence="7">F-ATPase subunit delta</shortName>
    </alternativeName>
</protein>
<keyword evidence="5 7" id="KW-0472">Membrane</keyword>
<accession>A0ABN3Z2H5</accession>
<dbReference type="RefSeq" id="WP_013149997.1">
    <property type="nucleotide sequence ID" value="NC_014209.1"/>
</dbReference>
<proteinExistence type="inferred from homology"/>
<dbReference type="HAMAP" id="MF_01416">
    <property type="entry name" value="ATP_synth_delta_bact"/>
    <property type="match status" value="1"/>
</dbReference>
<dbReference type="EMBL" id="CP002032">
    <property type="protein sequence ID" value="ADH60441.1"/>
    <property type="molecule type" value="Genomic_DNA"/>
</dbReference>
<dbReference type="InterPro" id="IPR026015">
    <property type="entry name" value="ATP_synth_OSCP/delta_N_sf"/>
</dbReference>